<evidence type="ECO:0000313" key="1">
    <source>
        <dbReference type="EMBL" id="OZG51886.1"/>
    </source>
</evidence>
<dbReference type="AlphaFoldDB" id="A0A261EYY4"/>
<organism evidence="1 2">
    <name type="scientific">Pseudoscardovia suis</name>
    <dbReference type="NCBI Taxonomy" id="987063"/>
    <lineage>
        <taxon>Bacteria</taxon>
        <taxon>Bacillati</taxon>
        <taxon>Actinomycetota</taxon>
        <taxon>Actinomycetes</taxon>
        <taxon>Bifidobacteriales</taxon>
        <taxon>Bifidobacteriaceae</taxon>
        <taxon>Pseudoscardovia</taxon>
    </lineage>
</organism>
<gene>
    <name evidence="1" type="ORF">PSSU_0669</name>
</gene>
<accession>A0A261EYY4</accession>
<proteinExistence type="predicted"/>
<comment type="caution">
    <text evidence="1">The sequence shown here is derived from an EMBL/GenBank/DDBJ whole genome shotgun (WGS) entry which is preliminary data.</text>
</comment>
<dbReference type="EMBL" id="MWWQ01000006">
    <property type="protein sequence ID" value="OZG51886.1"/>
    <property type="molecule type" value="Genomic_DNA"/>
</dbReference>
<protein>
    <submittedName>
        <fullName evidence="1">Uncharacterized protein</fullName>
    </submittedName>
</protein>
<dbReference type="Proteomes" id="UP000216454">
    <property type="component" value="Unassembled WGS sequence"/>
</dbReference>
<keyword evidence="2" id="KW-1185">Reference proteome</keyword>
<name>A0A261EYY4_9BIFI</name>
<reference evidence="1 2" key="1">
    <citation type="journal article" date="2017" name="BMC Genomics">
        <title>Comparative genomic and phylogenomic analyses of the Bifidobacteriaceae family.</title>
        <authorList>
            <person name="Lugli G.A."/>
            <person name="Milani C."/>
            <person name="Turroni F."/>
            <person name="Duranti S."/>
            <person name="Mancabelli L."/>
            <person name="Mangifesta M."/>
            <person name="Ferrario C."/>
            <person name="Modesto M."/>
            <person name="Mattarelli P."/>
            <person name="Jiri K."/>
            <person name="van Sinderen D."/>
            <person name="Ventura M."/>
        </authorList>
    </citation>
    <scope>NUCLEOTIDE SEQUENCE [LARGE SCALE GENOMIC DNA]</scope>
    <source>
        <strain evidence="1 2">DSM 24744</strain>
    </source>
</reference>
<sequence length="190" mass="21652">MGLDWSVSFRLRRPMDVSPIVEVWRGRIGLLTSVFGDPLICCRRRKFGTCSRRLYPPFSAMNIPSRLPAPCLRDAPMRIGEYNKSGRSRGGNRSLEFVRCCRIVCGFQRRRTLKPPSISKLWPHDHRSAAIGHRSGDQRAAASADPRRAAVVSARWCSVRRASQTPTEVRWTHRTIRRVARSPSVGIRCR</sequence>
<evidence type="ECO:0000313" key="2">
    <source>
        <dbReference type="Proteomes" id="UP000216454"/>
    </source>
</evidence>